<accession>A0A915Z4F8</accession>
<dbReference type="AlphaFoldDB" id="A0A915Z4F8"/>
<reference evidence="3" key="1">
    <citation type="submission" date="2020-05" db="EMBL/GenBank/DDBJ databases">
        <authorList>
            <person name="Rincon C."/>
            <person name="Sanders R I."/>
            <person name="Robbins C."/>
            <person name="Chaturvedi A."/>
        </authorList>
    </citation>
    <scope>NUCLEOTIDE SEQUENCE</scope>
    <source>
        <strain evidence="3">CHB12</strain>
    </source>
</reference>
<keyword evidence="2" id="KW-0472">Membrane</keyword>
<gene>
    <name evidence="3" type="ORF">CHRIB12_LOCUS8997</name>
</gene>
<feature type="region of interest" description="Disordered" evidence="1">
    <location>
        <begin position="27"/>
        <end position="96"/>
    </location>
</feature>
<organism evidence="3 4">
    <name type="scientific">Rhizophagus irregularis</name>
    <dbReference type="NCBI Taxonomy" id="588596"/>
    <lineage>
        <taxon>Eukaryota</taxon>
        <taxon>Fungi</taxon>
        <taxon>Fungi incertae sedis</taxon>
        <taxon>Mucoromycota</taxon>
        <taxon>Glomeromycotina</taxon>
        <taxon>Glomeromycetes</taxon>
        <taxon>Glomerales</taxon>
        <taxon>Glomeraceae</taxon>
        <taxon>Rhizophagus</taxon>
    </lineage>
</organism>
<dbReference type="EMBL" id="CAGKOT010000017">
    <property type="protein sequence ID" value="CAB5362236.1"/>
    <property type="molecule type" value="Genomic_DNA"/>
</dbReference>
<keyword evidence="2" id="KW-1133">Transmembrane helix</keyword>
<comment type="caution">
    <text evidence="3">The sequence shown here is derived from an EMBL/GenBank/DDBJ whole genome shotgun (WGS) entry which is preliminary data.</text>
</comment>
<feature type="transmembrane region" description="Helical" evidence="2">
    <location>
        <begin position="125"/>
        <end position="146"/>
    </location>
</feature>
<name>A0A915Z4F8_9GLOM</name>
<protein>
    <submittedName>
        <fullName evidence="3">Uncharacterized protein</fullName>
    </submittedName>
</protein>
<dbReference type="VEuPathDB" id="FungiDB:RhiirFUN_014638"/>
<dbReference type="OrthoDB" id="2397509at2759"/>
<keyword evidence="2" id="KW-0812">Transmembrane</keyword>
<evidence type="ECO:0000313" key="3">
    <source>
        <dbReference type="EMBL" id="CAB5362236.1"/>
    </source>
</evidence>
<evidence type="ECO:0000256" key="2">
    <source>
        <dbReference type="SAM" id="Phobius"/>
    </source>
</evidence>
<proteinExistence type="predicted"/>
<evidence type="ECO:0000256" key="1">
    <source>
        <dbReference type="SAM" id="MobiDB-lite"/>
    </source>
</evidence>
<feature type="compositionally biased region" description="Low complexity" evidence="1">
    <location>
        <begin position="29"/>
        <end position="90"/>
    </location>
</feature>
<evidence type="ECO:0000313" key="4">
    <source>
        <dbReference type="Proteomes" id="UP000684084"/>
    </source>
</evidence>
<sequence length="260" mass="29884">MDEITTWCPSWLSWLCNFEESLPNTISANDTNNQTNGGTYTNDTNNQTSGGTHTNDTNNQTNGGTYTNDTNNQTSGGTHTNDTNNQTNQTSGFSLSNQMNPVHPNVVNNHTNEINQTDQIHVSQYVNAIVFGILIALLMWILLRITKPKLYLPWMKDRKRKSQRLEELSQQKNNKILEIKNKLPVIITNVDILYQFWDNQIDCITNNSNTLRSVDEKEKIKIPKKLALSIEEDWRNQSNSCEENYVRMKHLVTFNFILTE</sequence>
<dbReference type="Proteomes" id="UP000684084">
    <property type="component" value="Unassembled WGS sequence"/>
</dbReference>